<dbReference type="PIRSF" id="PIRSF000097">
    <property type="entry name" value="AKR"/>
    <property type="match status" value="1"/>
</dbReference>
<evidence type="ECO:0000259" key="7">
    <source>
        <dbReference type="Pfam" id="PF00248"/>
    </source>
</evidence>
<evidence type="ECO:0000313" key="8">
    <source>
        <dbReference type="EMBL" id="MSS83539.1"/>
    </source>
</evidence>
<sequence>MATPTIRLSSGFDIPAIGFGTYPLRGEDGVSAVRSAIDVGYRLIDTAFNYDNEAAVGQAIAASGIPREELFITSKLPGRFHERPHADDAVRESLWRLGLDYLDLYLIHWPNPIQGHYVEAWQALIDARDAGLVRSIGVSNFTVKHLRDLEAATGELPAVNQVELHPYFPQIELVEQLHQMGIQPESWSPLGKAARPHAESVVGKIAATHAVTPAQVVLRWQIQRGSIPIPKSADPVRQAQNLDVFGFELSEDEVSAITALGRPAGRLFDGDPDIHEEM</sequence>
<dbReference type="PROSITE" id="PS00063">
    <property type="entry name" value="ALDOKETO_REDUCTASE_3"/>
    <property type="match status" value="1"/>
</dbReference>
<accession>A0A6N7VP83</accession>
<evidence type="ECO:0000256" key="4">
    <source>
        <dbReference type="PIRSR" id="PIRSR000097-1"/>
    </source>
</evidence>
<dbReference type="EMBL" id="VULO01000002">
    <property type="protein sequence ID" value="MSS83539.1"/>
    <property type="molecule type" value="Genomic_DNA"/>
</dbReference>
<evidence type="ECO:0000256" key="5">
    <source>
        <dbReference type="PIRSR" id="PIRSR000097-2"/>
    </source>
</evidence>
<evidence type="ECO:0000256" key="3">
    <source>
        <dbReference type="ARBA" id="ARBA00023002"/>
    </source>
</evidence>
<dbReference type="InterPro" id="IPR020471">
    <property type="entry name" value="AKR"/>
</dbReference>
<dbReference type="AlphaFoldDB" id="A0A6N7VP83"/>
<protein>
    <submittedName>
        <fullName evidence="8">Aldo/keto reductase</fullName>
    </submittedName>
</protein>
<evidence type="ECO:0000256" key="1">
    <source>
        <dbReference type="ARBA" id="ARBA00007905"/>
    </source>
</evidence>
<dbReference type="FunFam" id="3.20.20.100:FF:000015">
    <property type="entry name" value="Oxidoreductase, aldo/keto reductase family"/>
    <property type="match status" value="1"/>
</dbReference>
<feature type="active site" description="Proton donor" evidence="4">
    <location>
        <position position="50"/>
    </location>
</feature>
<dbReference type="Proteomes" id="UP000470875">
    <property type="component" value="Unassembled WGS sequence"/>
</dbReference>
<dbReference type="InterPro" id="IPR036812">
    <property type="entry name" value="NAD(P)_OxRdtase_dom_sf"/>
</dbReference>
<comment type="similarity">
    <text evidence="1">Belongs to the aldo/keto reductase family.</text>
</comment>
<dbReference type="SUPFAM" id="SSF51430">
    <property type="entry name" value="NAD(P)-linked oxidoreductase"/>
    <property type="match status" value="1"/>
</dbReference>
<keyword evidence="9" id="KW-1185">Reference proteome</keyword>
<dbReference type="InterPro" id="IPR023210">
    <property type="entry name" value="NADP_OxRdtase_dom"/>
</dbReference>
<feature type="site" description="Lowers pKa of active site Tyr" evidence="6">
    <location>
        <position position="75"/>
    </location>
</feature>
<proteinExistence type="inferred from homology"/>
<keyword evidence="2" id="KW-0521">NADP</keyword>
<dbReference type="RefSeq" id="WP_154543075.1">
    <property type="nucleotide sequence ID" value="NZ_VULO01000002.1"/>
</dbReference>
<reference evidence="8 9" key="1">
    <citation type="submission" date="2019-08" db="EMBL/GenBank/DDBJ databases">
        <title>In-depth cultivation of the pig gut microbiome towards novel bacterial diversity and tailored functional studies.</title>
        <authorList>
            <person name="Wylensek D."/>
            <person name="Hitch T.C.A."/>
            <person name="Clavel T."/>
        </authorList>
    </citation>
    <scope>NUCLEOTIDE SEQUENCE [LARGE SCALE GENOMIC DNA]</scope>
    <source>
        <strain evidence="8 9">WB03_NA08</strain>
    </source>
</reference>
<organism evidence="8 9">
    <name type="scientific">Scrofimicrobium canadense</name>
    <dbReference type="NCBI Taxonomy" id="2652290"/>
    <lineage>
        <taxon>Bacteria</taxon>
        <taxon>Bacillati</taxon>
        <taxon>Actinomycetota</taxon>
        <taxon>Actinomycetes</taxon>
        <taxon>Actinomycetales</taxon>
        <taxon>Actinomycetaceae</taxon>
        <taxon>Scrofimicrobium</taxon>
    </lineage>
</organism>
<evidence type="ECO:0000256" key="2">
    <source>
        <dbReference type="ARBA" id="ARBA00022857"/>
    </source>
</evidence>
<dbReference type="PANTHER" id="PTHR43827">
    <property type="entry name" value="2,5-DIKETO-D-GLUCONIC ACID REDUCTASE"/>
    <property type="match status" value="1"/>
</dbReference>
<comment type="caution">
    <text evidence="8">The sequence shown here is derived from an EMBL/GenBank/DDBJ whole genome shotgun (WGS) entry which is preliminary data.</text>
</comment>
<keyword evidence="3" id="KW-0560">Oxidoreductase</keyword>
<dbReference type="Pfam" id="PF00248">
    <property type="entry name" value="Aldo_ket_red"/>
    <property type="match status" value="1"/>
</dbReference>
<dbReference type="PRINTS" id="PR00069">
    <property type="entry name" value="ALDKETRDTASE"/>
</dbReference>
<evidence type="ECO:0000256" key="6">
    <source>
        <dbReference type="PIRSR" id="PIRSR000097-3"/>
    </source>
</evidence>
<dbReference type="PROSITE" id="PS00062">
    <property type="entry name" value="ALDOKETO_REDUCTASE_2"/>
    <property type="match status" value="1"/>
</dbReference>
<name>A0A6N7VP83_9ACTO</name>
<dbReference type="InterPro" id="IPR018170">
    <property type="entry name" value="Aldo/ket_reductase_CS"/>
</dbReference>
<dbReference type="Gene3D" id="3.20.20.100">
    <property type="entry name" value="NADP-dependent oxidoreductase domain"/>
    <property type="match status" value="1"/>
</dbReference>
<evidence type="ECO:0000313" key="9">
    <source>
        <dbReference type="Proteomes" id="UP000470875"/>
    </source>
</evidence>
<gene>
    <name evidence="8" type="ORF">FYJ24_01920</name>
</gene>
<dbReference type="PANTHER" id="PTHR43827:SF3">
    <property type="entry name" value="NADP-DEPENDENT OXIDOREDUCTASE DOMAIN-CONTAINING PROTEIN"/>
    <property type="match status" value="1"/>
</dbReference>
<feature type="binding site" evidence="5">
    <location>
        <position position="108"/>
    </location>
    <ligand>
        <name>substrate</name>
    </ligand>
</feature>
<dbReference type="GO" id="GO:0016616">
    <property type="term" value="F:oxidoreductase activity, acting on the CH-OH group of donors, NAD or NADP as acceptor"/>
    <property type="evidence" value="ECO:0007669"/>
    <property type="project" value="UniProtKB-ARBA"/>
</dbReference>
<dbReference type="PROSITE" id="PS00798">
    <property type="entry name" value="ALDOKETO_REDUCTASE_1"/>
    <property type="match status" value="1"/>
</dbReference>
<feature type="domain" description="NADP-dependent oxidoreductase" evidence="7">
    <location>
        <begin position="17"/>
        <end position="260"/>
    </location>
</feature>